<dbReference type="InterPro" id="IPR007356">
    <property type="entry name" value="tRNA_m1G_MeTrfase_euk"/>
</dbReference>
<feature type="region of interest" description="Disordered" evidence="10">
    <location>
        <begin position="336"/>
        <end position="378"/>
    </location>
</feature>
<evidence type="ECO:0000256" key="5">
    <source>
        <dbReference type="ARBA" id="ARBA00022694"/>
    </source>
</evidence>
<dbReference type="CDD" id="cd18102">
    <property type="entry name" value="Trm10_MRRP1"/>
    <property type="match status" value="1"/>
</dbReference>
<evidence type="ECO:0000259" key="11">
    <source>
        <dbReference type="PROSITE" id="PS51675"/>
    </source>
</evidence>
<protein>
    <recommendedName>
        <fullName evidence="9">RNA (guanine-9-)-methyltransferase domain-containing protein 1</fullName>
    </recommendedName>
</protein>
<dbReference type="AlphaFoldDB" id="A0A8S4P3W2"/>
<dbReference type="GO" id="GO:0097745">
    <property type="term" value="P:mitochondrial tRNA 5'-end processing"/>
    <property type="evidence" value="ECO:0007669"/>
    <property type="project" value="TreeGrafter"/>
</dbReference>
<dbReference type="GO" id="GO:0000049">
    <property type="term" value="F:tRNA binding"/>
    <property type="evidence" value="ECO:0007669"/>
    <property type="project" value="TreeGrafter"/>
</dbReference>
<dbReference type="GO" id="GO:0070131">
    <property type="term" value="P:positive regulation of mitochondrial translation"/>
    <property type="evidence" value="ECO:0007669"/>
    <property type="project" value="TreeGrafter"/>
</dbReference>
<sequence length="378" mass="44397">MIAMSNVATKIDLERGNKLDIEDEATLRIQNLTTDEQEKFKRVQVEYDVAQSLSFKVPREMTNSMWVKVLKGDTQSRRKRLFSYLCQIESERNKRIEKKQKRQEHLELQRQIRAEAGEPDEIISRLHIKIHRSYMSRYWNNGLVRALMFGQPIVFDMGFTEYMTEKENIGAVEQIAMAYGQNKMNYEPFNIHFCNCAPDSKSSLWLNDKLKNEFVQQPLCEITSKSYLDIFPKEKLVYLSPNAPHVLKEFDSDAVYIIGGLVDLSESKPLTMAKAKEERIQMAKLPLDNYLQFRKGHKSLTLDQMMKIMLELRDTRDWMKAFRHVPQRKLDRQTNETIEMLRDRHVPSKRPQKERGATSGKPQKERGSTIEMLLNQLD</sequence>
<evidence type="ECO:0000256" key="2">
    <source>
        <dbReference type="ARBA" id="ARBA00022603"/>
    </source>
</evidence>
<evidence type="ECO:0000313" key="12">
    <source>
        <dbReference type="EMBL" id="CAH1786206.1"/>
    </source>
</evidence>
<evidence type="ECO:0000313" key="13">
    <source>
        <dbReference type="Proteomes" id="UP000749559"/>
    </source>
</evidence>
<evidence type="ECO:0000256" key="1">
    <source>
        <dbReference type="ARBA" id="ARBA00004173"/>
    </source>
</evidence>
<evidence type="ECO:0000256" key="7">
    <source>
        <dbReference type="ARBA" id="ARBA00023054"/>
    </source>
</evidence>
<keyword evidence="2" id="KW-0489">Methyltransferase</keyword>
<dbReference type="PANTHER" id="PTHR13563">
    <property type="entry name" value="TRNA (GUANINE-9-) METHYLTRANSFERASE"/>
    <property type="match status" value="1"/>
</dbReference>
<evidence type="ECO:0000256" key="9">
    <source>
        <dbReference type="ARBA" id="ARBA00029803"/>
    </source>
</evidence>
<dbReference type="Proteomes" id="UP000749559">
    <property type="component" value="Unassembled WGS sequence"/>
</dbReference>
<keyword evidence="4" id="KW-0949">S-adenosyl-L-methionine</keyword>
<keyword evidence="7" id="KW-0175">Coiled coil</keyword>
<keyword evidence="13" id="KW-1185">Reference proteome</keyword>
<accession>A0A8S4P3W2</accession>
<dbReference type="OrthoDB" id="278300at2759"/>
<feature type="compositionally biased region" description="Basic and acidic residues" evidence="10">
    <location>
        <begin position="336"/>
        <end position="368"/>
    </location>
</feature>
<name>A0A8S4P3W2_OWEFU</name>
<dbReference type="InterPro" id="IPR038459">
    <property type="entry name" value="MT_TRM10-typ_sf"/>
</dbReference>
<evidence type="ECO:0000256" key="8">
    <source>
        <dbReference type="ARBA" id="ARBA00023128"/>
    </source>
</evidence>
<organism evidence="12 13">
    <name type="scientific">Owenia fusiformis</name>
    <name type="common">Polychaete worm</name>
    <dbReference type="NCBI Taxonomy" id="6347"/>
    <lineage>
        <taxon>Eukaryota</taxon>
        <taxon>Metazoa</taxon>
        <taxon>Spiralia</taxon>
        <taxon>Lophotrochozoa</taxon>
        <taxon>Annelida</taxon>
        <taxon>Polychaeta</taxon>
        <taxon>Sedentaria</taxon>
        <taxon>Canalipalpata</taxon>
        <taxon>Sabellida</taxon>
        <taxon>Oweniida</taxon>
        <taxon>Oweniidae</taxon>
        <taxon>Owenia</taxon>
    </lineage>
</organism>
<proteinExistence type="predicted"/>
<evidence type="ECO:0000256" key="10">
    <source>
        <dbReference type="SAM" id="MobiDB-lite"/>
    </source>
</evidence>
<dbReference type="GO" id="GO:0005739">
    <property type="term" value="C:mitochondrion"/>
    <property type="evidence" value="ECO:0007669"/>
    <property type="project" value="UniProtKB-SubCell"/>
</dbReference>
<reference evidence="12" key="1">
    <citation type="submission" date="2022-03" db="EMBL/GenBank/DDBJ databases">
        <authorList>
            <person name="Martin C."/>
        </authorList>
    </citation>
    <scope>NUCLEOTIDE SEQUENCE</scope>
</reference>
<dbReference type="InterPro" id="IPR028564">
    <property type="entry name" value="MT_TRM10-typ"/>
</dbReference>
<feature type="domain" description="SAM-dependent MTase TRM10-type" evidence="11">
    <location>
        <begin position="139"/>
        <end position="332"/>
    </location>
</feature>
<dbReference type="GO" id="GO:0032259">
    <property type="term" value="P:methylation"/>
    <property type="evidence" value="ECO:0007669"/>
    <property type="project" value="UniProtKB-KW"/>
</dbReference>
<dbReference type="PANTHER" id="PTHR13563:SF5">
    <property type="entry name" value="TRNA METHYLTRANSFERASE 10 HOMOLOG C"/>
    <property type="match status" value="1"/>
</dbReference>
<gene>
    <name evidence="12" type="ORF">OFUS_LOCUS12150</name>
</gene>
<evidence type="ECO:0000256" key="3">
    <source>
        <dbReference type="ARBA" id="ARBA00022679"/>
    </source>
</evidence>
<dbReference type="GO" id="GO:0005654">
    <property type="term" value="C:nucleoplasm"/>
    <property type="evidence" value="ECO:0007669"/>
    <property type="project" value="TreeGrafter"/>
</dbReference>
<keyword evidence="3" id="KW-0808">Transferase</keyword>
<dbReference type="PROSITE" id="PS51675">
    <property type="entry name" value="SAM_MT_TRM10"/>
    <property type="match status" value="1"/>
</dbReference>
<dbReference type="Gene3D" id="3.40.1280.30">
    <property type="match status" value="1"/>
</dbReference>
<keyword evidence="8" id="KW-0496">Mitochondrion</keyword>
<keyword evidence="5" id="KW-0819">tRNA processing</keyword>
<evidence type="ECO:0000256" key="6">
    <source>
        <dbReference type="ARBA" id="ARBA00022946"/>
    </source>
</evidence>
<dbReference type="InterPro" id="IPR025812">
    <property type="entry name" value="Trm10_C_MTase_dom"/>
</dbReference>
<dbReference type="GO" id="GO:0008168">
    <property type="term" value="F:methyltransferase activity"/>
    <property type="evidence" value="ECO:0007669"/>
    <property type="project" value="UniProtKB-KW"/>
</dbReference>
<evidence type="ECO:0000256" key="4">
    <source>
        <dbReference type="ARBA" id="ARBA00022691"/>
    </source>
</evidence>
<comment type="subcellular location">
    <subcellularLocation>
        <location evidence="1">Mitochondrion</location>
    </subcellularLocation>
</comment>
<keyword evidence="6" id="KW-0809">Transit peptide</keyword>
<dbReference type="EMBL" id="CAIIXF020000006">
    <property type="protein sequence ID" value="CAH1786206.1"/>
    <property type="molecule type" value="Genomic_DNA"/>
</dbReference>
<comment type="caution">
    <text evidence="12">The sequence shown here is derived from an EMBL/GenBank/DDBJ whole genome shotgun (WGS) entry which is preliminary data.</text>
</comment>